<dbReference type="Proteomes" id="UP000198711">
    <property type="component" value="Unassembled WGS sequence"/>
</dbReference>
<gene>
    <name evidence="3" type="ORF">SAMN05444410_105137</name>
</gene>
<proteinExistence type="predicted"/>
<dbReference type="InterPro" id="IPR008979">
    <property type="entry name" value="Galactose-bd-like_sf"/>
</dbReference>
<dbReference type="Gene3D" id="2.60.120.260">
    <property type="entry name" value="Galactose-binding domain-like"/>
    <property type="match status" value="2"/>
</dbReference>
<dbReference type="GO" id="GO:0004553">
    <property type="term" value="F:hydrolase activity, hydrolyzing O-glycosyl compounds"/>
    <property type="evidence" value="ECO:0007669"/>
    <property type="project" value="UniProtKB-ARBA"/>
</dbReference>
<dbReference type="EMBL" id="FNNO01000005">
    <property type="protein sequence ID" value="SDW73891.1"/>
    <property type="molecule type" value="Genomic_DNA"/>
</dbReference>
<dbReference type="SUPFAM" id="SSF49785">
    <property type="entry name" value="Galactose-binding domain-like"/>
    <property type="match status" value="2"/>
</dbReference>
<keyword evidence="1" id="KW-0732">Signal</keyword>
<evidence type="ECO:0000256" key="1">
    <source>
        <dbReference type="ARBA" id="ARBA00022729"/>
    </source>
</evidence>
<evidence type="ECO:0000256" key="2">
    <source>
        <dbReference type="ARBA" id="ARBA00022801"/>
    </source>
</evidence>
<protein>
    <submittedName>
        <fullName evidence="3">Alpha-L-rhamnosidase</fullName>
    </submittedName>
</protein>
<dbReference type="NCBIfam" id="NF045579">
    <property type="entry name" value="rhamnoside_JR"/>
    <property type="match status" value="1"/>
</dbReference>
<keyword evidence="2" id="KW-0378">Hydrolase</keyword>
<comment type="caution">
    <text evidence="3">The sequence shown here is derived from an EMBL/GenBank/DDBJ whole genome shotgun (WGS) entry which is preliminary data.</text>
</comment>
<name>A0A8X8IEP6_9BACT</name>
<reference evidence="3 4" key="1">
    <citation type="submission" date="2016-10" db="EMBL/GenBank/DDBJ databases">
        <authorList>
            <person name="Varghese N."/>
            <person name="Submissions S."/>
        </authorList>
    </citation>
    <scope>NUCLEOTIDE SEQUENCE [LARGE SCALE GENOMIC DNA]</scope>
    <source>
        <strain evidence="3 4">DSM 25353</strain>
    </source>
</reference>
<keyword evidence="4" id="KW-1185">Reference proteome</keyword>
<dbReference type="RefSeq" id="WP_092723397.1">
    <property type="nucleotide sequence ID" value="NZ_FNNO01000005.1"/>
</dbReference>
<dbReference type="Pfam" id="PF17132">
    <property type="entry name" value="Glyco_hydro_106"/>
    <property type="match status" value="1"/>
</dbReference>
<evidence type="ECO:0000313" key="3">
    <source>
        <dbReference type="EMBL" id="SDW73891.1"/>
    </source>
</evidence>
<evidence type="ECO:0000313" key="4">
    <source>
        <dbReference type="Proteomes" id="UP000198711"/>
    </source>
</evidence>
<dbReference type="PANTHER" id="PTHR43817:SF1">
    <property type="entry name" value="HYDROLASE, FAMILY 43, PUTATIVE (AFU_ORTHOLOGUE AFUA_3G01660)-RELATED"/>
    <property type="match status" value="1"/>
</dbReference>
<dbReference type="AlphaFoldDB" id="A0A8X8IEP6"/>
<sequence length="1117" mass="123516">MKKLLAVFSTMIVCIYCYSQTKGSQQKDDLYTGFTMPPNAAKPRVWWHWMNGNITKDGIRKDLEWMHRSGVGGFQNFDASLMTPQIVKQRLTYMTPDWIDAFRFTTKLADSLKLEMAIAGSPGWSESGGPWVKPENGMKKIVWKELRVKGGTSRIKIDAPSGTTGPFQNIPKQSDMILSVERTKLPVFYKDVAVIAFKLPATDQSLAELGAVVSSSGGNFTLDQLTDGDLATSHLLPRDSINGYAWIQFAFPQPQTIKAITMVGGGKPGLFGRGGDANDARALEASDDGIHFRLVCHIPIGSILQQTIAIPETRAACFRITVRNPPAQGNPFQALVGVNTPPVTPPGTEIAEIVLHSASRIQMFEEKDAFAPATGLYEKATAPANDPVALNDVIDLTHQLNADGTLNWTAPSGGEWKIIRFGYSLLGIDNHPASPEATGPEVDKLDPLAIRDYFTNYLNQYKKATGGLMGDKGGLQYIITDSWEAGAQNWTGNMPAEFHRRRGYSMIPWMPVLTGHIVKSAEASEQFLFDFRKTLSDMVAEYHYDGLTRILKEYGMKRYSESHENGRALIADGMEVKRTAAVPMSALWTPNIFINHNDQTAHTMDIRESASVSHIYGQNLVAAESLTALGVPAAAWIYDPQSLKPSADLELASGLNRFVIHCSVHQPVDDKIPGLGLGPFGQWFNRHETWAEQAMAWTTYLSRSSYLLQQGKFVADIVYYYGEDNNITALFGKKPPEVPEGYNYDFINADALINLLTVKEGKLVTPSGMTYRLLVLDSNARKMSLPVLRKLNALVKAGAIITGVRPESTPSLSDDQSTFKTLTDEIWNTRRANVLIDKPLKEVLTALNIVPDFAYTKPATDTRLLYVHRKLADGDLYWVNNRNDKNEALEASFRITGREPELWHAETGVSEKVAYKRVNGVTSVQLSLTPNDAVFVVFRKKATTHLFTQPAAVEKILATINGPWQVHFQKDRGAPESINMNELVSFTTHADPGIKYFSGTATYHTTLTVDKTSLASQSSLWLDLGEVKNLAEVTVNGKTLGIVWKQPFRVNLKDVLKAGDNAIDIKVTNLWVNRLIGDAQPDVVHKITYTTMPFYQANSKLLPSGLLGPVKLLSVTQ</sequence>
<dbReference type="PANTHER" id="PTHR43817">
    <property type="entry name" value="GLYCOSYL HYDROLASE"/>
    <property type="match status" value="1"/>
</dbReference>
<organism evidence="3 4">
    <name type="scientific">Hydrobacter penzbergensis</name>
    <dbReference type="NCBI Taxonomy" id="1235997"/>
    <lineage>
        <taxon>Bacteria</taxon>
        <taxon>Pseudomonadati</taxon>
        <taxon>Bacteroidota</taxon>
        <taxon>Chitinophagia</taxon>
        <taxon>Chitinophagales</taxon>
        <taxon>Chitinophagaceae</taxon>
        <taxon>Hydrobacter</taxon>
    </lineage>
</organism>
<accession>A0A8X8IEP6</accession>